<evidence type="ECO:0000313" key="1">
    <source>
        <dbReference type="EMBL" id="WOO43263.1"/>
    </source>
</evidence>
<keyword evidence="2" id="KW-1185">Reference proteome</keyword>
<reference evidence="1 2" key="1">
    <citation type="submission" date="2023-10" db="EMBL/GenBank/DDBJ databases">
        <title>Rubellicoccus peritrichatus gen. nov., sp. nov., isolated from an algae of coral reef tank.</title>
        <authorList>
            <person name="Luo J."/>
        </authorList>
    </citation>
    <scope>NUCLEOTIDE SEQUENCE [LARGE SCALE GENOMIC DNA]</scope>
    <source>
        <strain evidence="1 2">CR14</strain>
    </source>
</reference>
<dbReference type="AlphaFoldDB" id="A0AAQ3QX32"/>
<evidence type="ECO:0000313" key="2">
    <source>
        <dbReference type="Proteomes" id="UP001304300"/>
    </source>
</evidence>
<organism evidence="1 2">
    <name type="scientific">Rubellicoccus peritrichatus</name>
    <dbReference type="NCBI Taxonomy" id="3080537"/>
    <lineage>
        <taxon>Bacteria</taxon>
        <taxon>Pseudomonadati</taxon>
        <taxon>Verrucomicrobiota</taxon>
        <taxon>Opitutia</taxon>
        <taxon>Puniceicoccales</taxon>
        <taxon>Cerasicoccaceae</taxon>
        <taxon>Rubellicoccus</taxon>
    </lineage>
</organism>
<proteinExistence type="predicted"/>
<name>A0AAQ3QX32_9BACT</name>
<dbReference type="KEGG" id="puo:RZN69_09190"/>
<dbReference type="EMBL" id="CP136920">
    <property type="protein sequence ID" value="WOO43263.1"/>
    <property type="molecule type" value="Genomic_DNA"/>
</dbReference>
<dbReference type="RefSeq" id="WP_317835808.1">
    <property type="nucleotide sequence ID" value="NZ_CP136920.1"/>
</dbReference>
<dbReference type="Proteomes" id="UP001304300">
    <property type="component" value="Chromosome"/>
</dbReference>
<gene>
    <name evidence="1" type="ORF">RZN69_09190</name>
</gene>
<protein>
    <submittedName>
        <fullName evidence="1">Uncharacterized protein</fullName>
    </submittedName>
</protein>
<sequence length="134" mass="15682">MGSHQLLYQPRCYYYRLIFHREPSAETVRTQGFVLCQDSEKVIKFARDIGLAVPDQLELVINDAREAFIDRYKDMAKVRWFGLELCRLIEPLYDDIRDFGRLLGVDLDPPKFYHPPTDEVQALMMRPWGDSLAG</sequence>
<accession>A0AAQ3QX32</accession>